<comment type="caution">
    <text evidence="3">The sequence shown here is derived from an EMBL/GenBank/DDBJ whole genome shotgun (WGS) entry which is preliminary data.</text>
</comment>
<dbReference type="Pfam" id="PF13556">
    <property type="entry name" value="HTH_30"/>
    <property type="match status" value="1"/>
</dbReference>
<evidence type="ECO:0000259" key="1">
    <source>
        <dbReference type="Pfam" id="PF07905"/>
    </source>
</evidence>
<keyword evidence="4" id="KW-1185">Reference proteome</keyword>
<dbReference type="Proteomes" id="UP000318331">
    <property type="component" value="Unassembled WGS sequence"/>
</dbReference>
<dbReference type="PANTHER" id="PTHR33744:SF1">
    <property type="entry name" value="DNA-BINDING TRANSCRIPTIONAL ACTIVATOR ADER"/>
    <property type="match status" value="1"/>
</dbReference>
<dbReference type="Pfam" id="PF07905">
    <property type="entry name" value="PucR"/>
    <property type="match status" value="1"/>
</dbReference>
<sequence>MTVTQRQLLDHAPLGLTLLVDPETEAGGRRIDSVIQWVHGTDLLDPTPFLSPDNVLLTTGSQFDDATATVYEDYVRRLADSNIRGLGFGTDVSRRGTPDPLIAACIAHQLPLFEVPYRTPFIAIVRYAADLISREKHARDAWSLSAQRAVTLAALRPDGLRASLRELSRQLTCWVALYDTAGFPTQVFPSTQRDEALSPATRTETRRILAAGTRSSARLAGETDSAHQVSLQTLGASGHLRGVLAVGGSSTLDYAAQSVVTGVVALASLALEQNHALSIATRHLRTGTLGTLLSGNLAAARGAARQLWGDLPSEPLTVITCVVPPERDTPVTEALSTLAARTGGGVFYADHVNELVILAADRHVDDVHERLAAHGIPSGGSRSGDYAEITTLLAQAEQSLQRAFSRGTRGHVSFQDLRADSILSLLDKTEARDRAEAFFEPVFRIGSTEAETLLSTAAEWLEHNGQWAPAAATLGIHRHTLKGRIELLEQLLGRDLSQFSARAELWTALRCRFSSPRSRKTGPSPVD</sequence>
<dbReference type="InterPro" id="IPR042070">
    <property type="entry name" value="PucR_C-HTH_sf"/>
</dbReference>
<dbReference type="RefSeq" id="WP_170206101.1">
    <property type="nucleotide sequence ID" value="NZ_BAAAYS010000016.1"/>
</dbReference>
<dbReference type="EMBL" id="VFPN01000003">
    <property type="protein sequence ID" value="TQM61047.1"/>
    <property type="molecule type" value="Genomic_DNA"/>
</dbReference>
<evidence type="ECO:0000313" key="4">
    <source>
        <dbReference type="Proteomes" id="UP000318331"/>
    </source>
</evidence>
<feature type="domain" description="PucR C-terminal helix-turn-helix" evidence="2">
    <location>
        <begin position="453"/>
        <end position="510"/>
    </location>
</feature>
<name>A0A543HRR8_9MICO</name>
<evidence type="ECO:0000259" key="2">
    <source>
        <dbReference type="Pfam" id="PF13556"/>
    </source>
</evidence>
<proteinExistence type="predicted"/>
<dbReference type="InterPro" id="IPR051448">
    <property type="entry name" value="CdaR-like_regulators"/>
</dbReference>
<gene>
    <name evidence="3" type="ORF">FB466_1974</name>
</gene>
<organism evidence="3 4">
    <name type="scientific">Klugiella xanthotipulae</name>
    <dbReference type="NCBI Taxonomy" id="244735"/>
    <lineage>
        <taxon>Bacteria</taxon>
        <taxon>Bacillati</taxon>
        <taxon>Actinomycetota</taxon>
        <taxon>Actinomycetes</taxon>
        <taxon>Micrococcales</taxon>
        <taxon>Microbacteriaceae</taxon>
        <taxon>Klugiella</taxon>
    </lineage>
</organism>
<dbReference type="AlphaFoldDB" id="A0A543HRR8"/>
<dbReference type="Gene3D" id="1.10.10.2840">
    <property type="entry name" value="PucR C-terminal helix-turn-helix domain"/>
    <property type="match status" value="1"/>
</dbReference>
<feature type="domain" description="Purine catabolism PurC-like" evidence="1">
    <location>
        <begin position="19"/>
        <end position="131"/>
    </location>
</feature>
<evidence type="ECO:0000313" key="3">
    <source>
        <dbReference type="EMBL" id="TQM61047.1"/>
    </source>
</evidence>
<dbReference type="InterPro" id="IPR012914">
    <property type="entry name" value="PucR_dom"/>
</dbReference>
<accession>A0A543HRR8</accession>
<dbReference type="PANTHER" id="PTHR33744">
    <property type="entry name" value="CARBOHYDRATE DIACID REGULATOR"/>
    <property type="match status" value="1"/>
</dbReference>
<dbReference type="InterPro" id="IPR025736">
    <property type="entry name" value="PucR_C-HTH_dom"/>
</dbReference>
<reference evidence="3 4" key="1">
    <citation type="submission" date="2019-06" db="EMBL/GenBank/DDBJ databases">
        <title>Sequencing the genomes of 1000 actinobacteria strains.</title>
        <authorList>
            <person name="Klenk H.-P."/>
        </authorList>
    </citation>
    <scope>NUCLEOTIDE SEQUENCE [LARGE SCALE GENOMIC DNA]</scope>
    <source>
        <strain evidence="3 4">DSM 18031</strain>
    </source>
</reference>
<protein>
    <submittedName>
        <fullName evidence="3">Purine catabolism regulator</fullName>
    </submittedName>
</protein>